<dbReference type="Pfam" id="PF00106">
    <property type="entry name" value="adh_short"/>
    <property type="match status" value="1"/>
</dbReference>
<dbReference type="InterPro" id="IPR020904">
    <property type="entry name" value="Sc_DH/Rdtase_CS"/>
</dbReference>
<reference evidence="4 5" key="1">
    <citation type="submission" date="2016-11" db="EMBL/GenBank/DDBJ databases">
        <title>Trade-off between light-utilization and light-protection in marine flavobacteria.</title>
        <authorList>
            <person name="Kumagai Y."/>
        </authorList>
    </citation>
    <scope>NUCLEOTIDE SEQUENCE [LARGE SCALE GENOMIC DNA]</scope>
    <source>
        <strain evidence="4 5">NBRC 107125</strain>
    </source>
</reference>
<evidence type="ECO:0000256" key="3">
    <source>
        <dbReference type="RuleBase" id="RU000363"/>
    </source>
</evidence>
<evidence type="ECO:0000313" key="5">
    <source>
        <dbReference type="Proteomes" id="UP000193450"/>
    </source>
</evidence>
<sequence length="256" mass="26724">MEISGKVAIVTGGASGLGRAIIEKLVSQGAKAAIFDLNEEAGSALAAELGDGVIYQSVNVADEASTQQGINNVMEAFGAIHICVNCAGIGPAAKTFGRKGPFPLDTFNLVINVNLVGTFNVLRLAAEQMAKNEPINEDGGRGVVINTASVAAYEGQIGQAAYSASKGGVVGMTLPIARDLSEYGIRVNTIVPGLINTPLFQGLPQESIDALSNTVLYPKRLGRPEEIAHLAASIVENDYINGECIRMDGGIRMQPR</sequence>
<dbReference type="PANTHER" id="PTHR43658:SF8">
    <property type="entry name" value="17-BETA-HYDROXYSTEROID DEHYDROGENASE 14-RELATED"/>
    <property type="match status" value="1"/>
</dbReference>
<dbReference type="SUPFAM" id="SSF51735">
    <property type="entry name" value="NAD(P)-binding Rossmann-fold domains"/>
    <property type="match status" value="1"/>
</dbReference>
<dbReference type="PROSITE" id="PS00061">
    <property type="entry name" value="ADH_SHORT"/>
    <property type="match status" value="1"/>
</dbReference>
<keyword evidence="2" id="KW-0560">Oxidoreductase</keyword>
<accession>A0A1X9NC54</accession>
<dbReference type="InterPro" id="IPR002347">
    <property type="entry name" value="SDR_fam"/>
</dbReference>
<dbReference type="Proteomes" id="UP000193450">
    <property type="component" value="Chromosome"/>
</dbReference>
<gene>
    <name evidence="4" type="ORF">BST96_16760</name>
</gene>
<name>A0A1X9NC54_9GAMM</name>
<comment type="similarity">
    <text evidence="1 3">Belongs to the short-chain dehydrogenases/reductases (SDR) family.</text>
</comment>
<evidence type="ECO:0000256" key="1">
    <source>
        <dbReference type="ARBA" id="ARBA00006484"/>
    </source>
</evidence>
<dbReference type="FunFam" id="3.40.50.720:FF:000215">
    <property type="entry name" value="3-hydroxyacyl-CoA dehydrogenase type-2"/>
    <property type="match status" value="1"/>
</dbReference>
<evidence type="ECO:0000256" key="2">
    <source>
        <dbReference type="ARBA" id="ARBA00023002"/>
    </source>
</evidence>
<organism evidence="4 5">
    <name type="scientific">Oceanicoccus sagamiensis</name>
    <dbReference type="NCBI Taxonomy" id="716816"/>
    <lineage>
        <taxon>Bacteria</taxon>
        <taxon>Pseudomonadati</taxon>
        <taxon>Pseudomonadota</taxon>
        <taxon>Gammaproteobacteria</taxon>
        <taxon>Cellvibrionales</taxon>
        <taxon>Spongiibacteraceae</taxon>
        <taxon>Oceanicoccus</taxon>
    </lineage>
</organism>
<dbReference type="InterPro" id="IPR036291">
    <property type="entry name" value="NAD(P)-bd_dom_sf"/>
</dbReference>
<dbReference type="PRINTS" id="PR00081">
    <property type="entry name" value="GDHRDH"/>
</dbReference>
<dbReference type="Gene3D" id="3.40.50.720">
    <property type="entry name" value="NAD(P)-binding Rossmann-like Domain"/>
    <property type="match status" value="1"/>
</dbReference>
<dbReference type="PRINTS" id="PR00080">
    <property type="entry name" value="SDRFAMILY"/>
</dbReference>
<dbReference type="EMBL" id="CP019343">
    <property type="protein sequence ID" value="ARN75610.1"/>
    <property type="molecule type" value="Genomic_DNA"/>
</dbReference>
<dbReference type="STRING" id="716816.BST96_16760"/>
<evidence type="ECO:0000313" key="4">
    <source>
        <dbReference type="EMBL" id="ARN75610.1"/>
    </source>
</evidence>
<protein>
    <submittedName>
        <fullName evidence="4">3-hydroxyacyl-CoA dehydrogenase</fullName>
    </submittedName>
</protein>
<dbReference type="GO" id="GO:0016491">
    <property type="term" value="F:oxidoreductase activity"/>
    <property type="evidence" value="ECO:0007669"/>
    <property type="project" value="UniProtKB-KW"/>
</dbReference>
<keyword evidence="5" id="KW-1185">Reference proteome</keyword>
<dbReference type="AlphaFoldDB" id="A0A1X9NC54"/>
<dbReference type="RefSeq" id="WP_085759796.1">
    <property type="nucleotide sequence ID" value="NZ_CP019343.1"/>
</dbReference>
<dbReference type="KEGG" id="osg:BST96_16760"/>
<dbReference type="OrthoDB" id="9794138at2"/>
<dbReference type="CDD" id="cd05371">
    <property type="entry name" value="HSD10-like_SDR_c"/>
    <property type="match status" value="1"/>
</dbReference>
<dbReference type="PANTHER" id="PTHR43658">
    <property type="entry name" value="SHORT-CHAIN DEHYDROGENASE/REDUCTASE"/>
    <property type="match status" value="1"/>
</dbReference>
<proteinExistence type="inferred from homology"/>